<dbReference type="GO" id="GO:0005737">
    <property type="term" value="C:cytoplasm"/>
    <property type="evidence" value="ECO:0007669"/>
    <property type="project" value="TreeGrafter"/>
</dbReference>
<organism evidence="4 5">
    <name type="scientific">Tremella mesenterica</name>
    <name type="common">Jelly fungus</name>
    <dbReference type="NCBI Taxonomy" id="5217"/>
    <lineage>
        <taxon>Eukaryota</taxon>
        <taxon>Fungi</taxon>
        <taxon>Dikarya</taxon>
        <taxon>Basidiomycota</taxon>
        <taxon>Agaricomycotina</taxon>
        <taxon>Tremellomycetes</taxon>
        <taxon>Tremellales</taxon>
        <taxon>Tremellaceae</taxon>
        <taxon>Tremella</taxon>
    </lineage>
</organism>
<feature type="compositionally biased region" description="Low complexity" evidence="1">
    <location>
        <begin position="177"/>
        <end position="205"/>
    </location>
</feature>
<dbReference type="Gene3D" id="3.40.250.10">
    <property type="entry name" value="Rhodanese-like domain"/>
    <property type="match status" value="1"/>
</dbReference>
<dbReference type="FunCoup" id="A0A4Q1BIF6">
    <property type="interactions" value="374"/>
</dbReference>
<dbReference type="GO" id="GO:0002143">
    <property type="term" value="P:tRNA wobble position uridine thiolation"/>
    <property type="evidence" value="ECO:0007669"/>
    <property type="project" value="TreeGrafter"/>
</dbReference>
<evidence type="ECO:0000259" key="3">
    <source>
        <dbReference type="PROSITE" id="PS50206"/>
    </source>
</evidence>
<dbReference type="Proteomes" id="UP000289152">
    <property type="component" value="Unassembled WGS sequence"/>
</dbReference>
<feature type="domain" description="Rhodanese" evidence="3">
    <location>
        <begin position="386"/>
        <end position="516"/>
    </location>
</feature>
<feature type="region of interest" description="Disordered" evidence="1">
    <location>
        <begin position="464"/>
        <end position="491"/>
    </location>
</feature>
<dbReference type="CDD" id="cd00757">
    <property type="entry name" value="ThiF_MoeB_HesA_family"/>
    <property type="match status" value="1"/>
</dbReference>
<dbReference type="PROSITE" id="PS50206">
    <property type="entry name" value="RHODANESE_3"/>
    <property type="match status" value="1"/>
</dbReference>
<dbReference type="EMBL" id="SDIL01000069">
    <property type="protein sequence ID" value="RXK37431.1"/>
    <property type="molecule type" value="Genomic_DNA"/>
</dbReference>
<feature type="compositionally biased region" description="Polar residues" evidence="1">
    <location>
        <begin position="465"/>
        <end position="484"/>
    </location>
</feature>
<dbReference type="InterPro" id="IPR001763">
    <property type="entry name" value="Rhodanese-like_dom"/>
</dbReference>
<dbReference type="InterPro" id="IPR036873">
    <property type="entry name" value="Rhodanese-like_dom_sf"/>
</dbReference>
<evidence type="ECO:0000256" key="1">
    <source>
        <dbReference type="SAM" id="MobiDB-lite"/>
    </source>
</evidence>
<keyword evidence="2" id="KW-0812">Transmembrane</keyword>
<name>A0A4Q1BIF6_TREME</name>
<comment type="caution">
    <text evidence="4">The sequence shown here is derived from an EMBL/GenBank/DDBJ whole genome shotgun (WGS) entry which is preliminary data.</text>
</comment>
<dbReference type="AlphaFoldDB" id="A0A4Q1BIF6"/>
<gene>
    <name evidence="4" type="ORF">M231_05331</name>
</gene>
<dbReference type="InParanoid" id="A0A4Q1BIF6"/>
<dbReference type="Gene3D" id="3.40.50.720">
    <property type="entry name" value="NAD(P)-binding Rossmann-like Domain"/>
    <property type="match status" value="2"/>
</dbReference>
<feature type="compositionally biased region" description="Basic and acidic residues" evidence="1">
    <location>
        <begin position="234"/>
        <end position="254"/>
    </location>
</feature>
<keyword evidence="5" id="KW-1185">Reference proteome</keyword>
<dbReference type="GO" id="GO:0032447">
    <property type="term" value="P:protein urmylation"/>
    <property type="evidence" value="ECO:0007669"/>
    <property type="project" value="TreeGrafter"/>
</dbReference>
<accession>A0A4Q1BIF6</accession>
<evidence type="ECO:0000313" key="5">
    <source>
        <dbReference type="Proteomes" id="UP000289152"/>
    </source>
</evidence>
<dbReference type="GO" id="GO:0004792">
    <property type="term" value="F:thiosulfate-cyanide sulfurtransferase activity"/>
    <property type="evidence" value="ECO:0007669"/>
    <property type="project" value="TreeGrafter"/>
</dbReference>
<sequence>MRLSKKEYERYGRQMIMSHWGLQGQLKLKYCKIALVGAGGLGCPCLVYLAGAGVGTIGIFDPDTVSLSNLHRQVLHTTERVGMNKSDSARLALEALNPLTHIIPHPIALTPTNALSHLTPYDLIIDCTDRPLTRYLLNDVAVKLGVPLVSGAAVSSVGQWSTYCFSSIPPRPFSYPSCDSVPSTSSSTVPTPIETSSSNNTPNTSLRLPSRFAWETGRGGPSGSRKRASGQNRNEIDHKSSDAEGEGKDSDRSNGKTRRRACYRCMWPEVVGESAKCDEHGVWGTVTGMVGTGMATEAIKVIMGLEEDCNGTLHILDLLSVPMIRSVELRPPRVKCTFCGPSSTLPDDLSEVDYETFCAGLASSTFASGSEVRRVQVKKLVEIFEDMENTVVIDTRPEVEYDMCHLPLTINIPLSDILRSPSSIPKSQRVVFICKRGNDSLIAARSYEMYLSKNVILSHTEDSIPATQSVSTPPGSDSAVGSNGDSDDGQNKVNVLVTDVIGGLEAWSREVDETFPIY</sequence>
<dbReference type="GO" id="GO:0016779">
    <property type="term" value="F:nucleotidyltransferase activity"/>
    <property type="evidence" value="ECO:0007669"/>
    <property type="project" value="TreeGrafter"/>
</dbReference>
<dbReference type="InterPro" id="IPR035985">
    <property type="entry name" value="Ubiquitin-activating_enz"/>
</dbReference>
<dbReference type="Pfam" id="PF00581">
    <property type="entry name" value="Rhodanese"/>
    <property type="match status" value="1"/>
</dbReference>
<protein>
    <recommendedName>
        <fullName evidence="3">Rhodanese domain-containing protein</fullName>
    </recommendedName>
</protein>
<dbReference type="SMART" id="SM00450">
    <property type="entry name" value="RHOD"/>
    <property type="match status" value="1"/>
</dbReference>
<dbReference type="PANTHER" id="PTHR10953">
    <property type="entry name" value="UBIQUITIN-ACTIVATING ENZYME E1"/>
    <property type="match status" value="1"/>
</dbReference>
<evidence type="ECO:0000313" key="4">
    <source>
        <dbReference type="EMBL" id="RXK37431.1"/>
    </source>
</evidence>
<dbReference type="STRING" id="5217.A0A4Q1BIF6"/>
<dbReference type="SUPFAM" id="SSF69572">
    <property type="entry name" value="Activating enzymes of the ubiquitin-like proteins"/>
    <property type="match status" value="2"/>
</dbReference>
<dbReference type="VEuPathDB" id="FungiDB:TREMEDRAFT_36246"/>
<dbReference type="PANTHER" id="PTHR10953:SF102">
    <property type="entry name" value="ADENYLYLTRANSFERASE AND SULFURTRANSFERASE MOCS3"/>
    <property type="match status" value="1"/>
</dbReference>
<keyword evidence="2" id="KW-1133">Transmembrane helix</keyword>
<proteinExistence type="predicted"/>
<dbReference type="Pfam" id="PF00899">
    <property type="entry name" value="ThiF"/>
    <property type="match status" value="1"/>
</dbReference>
<dbReference type="OrthoDB" id="10261062at2759"/>
<feature type="transmembrane region" description="Helical" evidence="2">
    <location>
        <begin position="33"/>
        <end position="60"/>
    </location>
</feature>
<dbReference type="InterPro" id="IPR045886">
    <property type="entry name" value="ThiF/MoeB/HesA"/>
</dbReference>
<evidence type="ECO:0000256" key="2">
    <source>
        <dbReference type="SAM" id="Phobius"/>
    </source>
</evidence>
<keyword evidence="2" id="KW-0472">Membrane</keyword>
<feature type="region of interest" description="Disordered" evidence="1">
    <location>
        <begin position="177"/>
        <end position="255"/>
    </location>
</feature>
<dbReference type="GO" id="GO:0042292">
    <property type="term" value="F:URM1 activating enzyme activity"/>
    <property type="evidence" value="ECO:0007669"/>
    <property type="project" value="TreeGrafter"/>
</dbReference>
<dbReference type="InterPro" id="IPR000594">
    <property type="entry name" value="ThiF_NAD_FAD-bd"/>
</dbReference>
<reference evidence="4 5" key="1">
    <citation type="submission" date="2016-06" db="EMBL/GenBank/DDBJ databases">
        <title>Evolution of pathogenesis and genome organization in the Tremellales.</title>
        <authorList>
            <person name="Cuomo C."/>
            <person name="Litvintseva A."/>
            <person name="Heitman J."/>
            <person name="Chen Y."/>
            <person name="Sun S."/>
            <person name="Springer D."/>
            <person name="Dromer F."/>
            <person name="Young S."/>
            <person name="Zeng Q."/>
            <person name="Chapman S."/>
            <person name="Gujja S."/>
            <person name="Saif S."/>
            <person name="Birren B."/>
        </authorList>
    </citation>
    <scope>NUCLEOTIDE SEQUENCE [LARGE SCALE GENOMIC DNA]</scope>
    <source>
        <strain evidence="4 5">ATCC 28783</strain>
    </source>
</reference>